<sequence length="37" mass="4398">MWIVARRAIALADSEQNIGRSFWFALEHYVTNYTYFG</sequence>
<protein>
    <submittedName>
        <fullName evidence="1">Uncharacterized protein</fullName>
    </submittedName>
</protein>
<reference evidence="1" key="1">
    <citation type="submission" date="2020-02" db="EMBL/GenBank/DDBJ databases">
        <authorList>
            <person name="Meier V. D."/>
        </authorList>
    </citation>
    <scope>NUCLEOTIDE SEQUENCE</scope>
    <source>
        <strain evidence="1">AVDCRST_MAG84</strain>
    </source>
</reference>
<proteinExistence type="predicted"/>
<accession>A0A6J4KDI7</accession>
<name>A0A6J4KDI7_9CYAN</name>
<organism evidence="1">
    <name type="scientific">uncultured Microcoleus sp</name>
    <dbReference type="NCBI Taxonomy" id="259945"/>
    <lineage>
        <taxon>Bacteria</taxon>
        <taxon>Bacillati</taxon>
        <taxon>Cyanobacteriota</taxon>
        <taxon>Cyanophyceae</taxon>
        <taxon>Oscillatoriophycideae</taxon>
        <taxon>Oscillatoriales</taxon>
        <taxon>Microcoleaceae</taxon>
        <taxon>Microcoleus</taxon>
        <taxon>environmental samples</taxon>
    </lineage>
</organism>
<evidence type="ECO:0000313" key="1">
    <source>
        <dbReference type="EMBL" id="CAA9302840.1"/>
    </source>
</evidence>
<dbReference type="AlphaFoldDB" id="A0A6J4KDI7"/>
<dbReference type="EMBL" id="CADCTZ010000034">
    <property type="protein sequence ID" value="CAA9302840.1"/>
    <property type="molecule type" value="Genomic_DNA"/>
</dbReference>
<gene>
    <name evidence="1" type="ORF">AVDCRST_MAG84-221</name>
</gene>